<feature type="transmembrane region" description="Helical" evidence="1">
    <location>
        <begin position="152"/>
        <end position="175"/>
    </location>
</feature>
<feature type="transmembrane region" description="Helical" evidence="1">
    <location>
        <begin position="181"/>
        <end position="203"/>
    </location>
</feature>
<organism evidence="2 3">
    <name type="scientific">Pedobacter duraquae</name>
    <dbReference type="NCBI Taxonomy" id="425511"/>
    <lineage>
        <taxon>Bacteria</taxon>
        <taxon>Pseudomonadati</taxon>
        <taxon>Bacteroidota</taxon>
        <taxon>Sphingobacteriia</taxon>
        <taxon>Sphingobacteriales</taxon>
        <taxon>Sphingobacteriaceae</taxon>
        <taxon>Pedobacter</taxon>
    </lineage>
</organism>
<keyword evidence="3" id="KW-1185">Reference proteome</keyword>
<feature type="transmembrane region" description="Helical" evidence="1">
    <location>
        <begin position="51"/>
        <end position="72"/>
    </location>
</feature>
<protein>
    <submittedName>
        <fullName evidence="2">Uncharacterized protein</fullName>
    </submittedName>
</protein>
<keyword evidence="1" id="KW-0472">Membrane</keyword>
<accession>A0A4R6IFZ9</accession>
<evidence type="ECO:0000313" key="2">
    <source>
        <dbReference type="EMBL" id="TDO21280.1"/>
    </source>
</evidence>
<dbReference type="EMBL" id="SNWM01000003">
    <property type="protein sequence ID" value="TDO21280.1"/>
    <property type="molecule type" value="Genomic_DNA"/>
</dbReference>
<feature type="transmembrane region" description="Helical" evidence="1">
    <location>
        <begin position="26"/>
        <end position="45"/>
    </location>
</feature>
<name>A0A4R6IFZ9_9SPHI</name>
<gene>
    <name evidence="2" type="ORF">CLV32_2384</name>
</gene>
<proteinExistence type="predicted"/>
<dbReference type="Proteomes" id="UP000295499">
    <property type="component" value="Unassembled WGS sequence"/>
</dbReference>
<dbReference type="AlphaFoldDB" id="A0A4R6IFZ9"/>
<keyword evidence="1" id="KW-1133">Transmembrane helix</keyword>
<sequence>MLYNSPMEKLMYPVSVDQAISRGRKVILIPQLLIFIGLPVITYLLSRNTYLILLSPAVLLFAALLAGFYRAYALPAWMIWAFSNVRNVHELKRRAGYAYLVPGEINKNLRKLEIWSDAQRLQWAQLDERFNQPDLFVNDPALPPETRIYYSVILKILSILMNLVVFGFGALLVIFFKGEFWSLSSLWSMFMGIVFMAIGVYLLRSTVRQLFDRKPQITLSDKGIQVSGHSFQPWSAVSGASVIARGNGRYRSFYLQYWAYGGETLFALDGLTVGRKKLDQLLRLYRGRFKGNSSLPYQ</sequence>
<evidence type="ECO:0000256" key="1">
    <source>
        <dbReference type="SAM" id="Phobius"/>
    </source>
</evidence>
<keyword evidence="1" id="KW-0812">Transmembrane</keyword>
<reference evidence="2 3" key="1">
    <citation type="submission" date="2019-03" db="EMBL/GenBank/DDBJ databases">
        <title>Genomic Encyclopedia of Archaeal and Bacterial Type Strains, Phase II (KMG-II): from individual species to whole genera.</title>
        <authorList>
            <person name="Goeker M."/>
        </authorList>
    </citation>
    <scope>NUCLEOTIDE SEQUENCE [LARGE SCALE GENOMIC DNA]</scope>
    <source>
        <strain evidence="2 3">DSM 19034</strain>
    </source>
</reference>
<comment type="caution">
    <text evidence="2">The sequence shown here is derived from an EMBL/GenBank/DDBJ whole genome shotgun (WGS) entry which is preliminary data.</text>
</comment>
<evidence type="ECO:0000313" key="3">
    <source>
        <dbReference type="Proteomes" id="UP000295499"/>
    </source>
</evidence>